<evidence type="ECO:0000313" key="9">
    <source>
        <dbReference type="EMBL" id="CAD7243476.1"/>
    </source>
</evidence>
<keyword evidence="10" id="KW-1185">Reference proteome</keyword>
<sequence>MVREMPEEGLAKLKVIQQSEDDETNQTYVIEGEDHTLGNALRWMIMKNPEVEFCGYTIPHPSEEKIHLRIQTLSGTALDSLETGLKDLSKLFEHVLDKFEGAVKELKNGVTEGKSSP</sequence>
<evidence type="ECO:0000256" key="5">
    <source>
        <dbReference type="ARBA" id="ARBA00023242"/>
    </source>
</evidence>
<name>A0A7R8X3R8_9CRUS</name>
<dbReference type="EMBL" id="CAJPEV010000438">
    <property type="protein sequence ID" value="CAG0885281.1"/>
    <property type="molecule type" value="Genomic_DNA"/>
</dbReference>
<dbReference type="PANTHER" id="PTHR13946:SF28">
    <property type="entry name" value="DNA-DIRECTED RNA POLYMERASES I AND III SUBUNIT RPAC2"/>
    <property type="match status" value="1"/>
</dbReference>
<dbReference type="PROSITE" id="PS01154">
    <property type="entry name" value="RNA_POL_L_13KD"/>
    <property type="match status" value="1"/>
</dbReference>
<dbReference type="InterPro" id="IPR009025">
    <property type="entry name" value="RBP11-like_dimer"/>
</dbReference>
<dbReference type="GO" id="GO:0046983">
    <property type="term" value="F:protein dimerization activity"/>
    <property type="evidence" value="ECO:0007669"/>
    <property type="project" value="InterPro"/>
</dbReference>
<dbReference type="SUPFAM" id="SSF55257">
    <property type="entry name" value="RBP11-like subunits of RNA polymerase"/>
    <property type="match status" value="1"/>
</dbReference>
<dbReference type="Proteomes" id="UP000677054">
    <property type="component" value="Unassembled WGS sequence"/>
</dbReference>
<organism evidence="9">
    <name type="scientific">Darwinula stevensoni</name>
    <dbReference type="NCBI Taxonomy" id="69355"/>
    <lineage>
        <taxon>Eukaryota</taxon>
        <taxon>Metazoa</taxon>
        <taxon>Ecdysozoa</taxon>
        <taxon>Arthropoda</taxon>
        <taxon>Crustacea</taxon>
        <taxon>Oligostraca</taxon>
        <taxon>Ostracoda</taxon>
        <taxon>Podocopa</taxon>
        <taxon>Podocopida</taxon>
        <taxon>Darwinulocopina</taxon>
        <taxon>Darwinuloidea</taxon>
        <taxon>Darwinulidae</taxon>
        <taxon>Darwinula</taxon>
    </lineage>
</organism>
<evidence type="ECO:0000256" key="1">
    <source>
        <dbReference type="ARBA" id="ARBA00004123"/>
    </source>
</evidence>
<comment type="subcellular location">
    <subcellularLocation>
        <location evidence="1">Nucleus</location>
    </subcellularLocation>
</comment>
<dbReference type="InterPro" id="IPR036603">
    <property type="entry name" value="RBP11-like"/>
</dbReference>
<dbReference type="GO" id="GO:0006383">
    <property type="term" value="P:transcription by RNA polymerase III"/>
    <property type="evidence" value="ECO:0007669"/>
    <property type="project" value="TreeGrafter"/>
</dbReference>
<keyword evidence="5" id="KW-0539">Nucleus</keyword>
<keyword evidence="4" id="KW-0804">Transcription</keyword>
<gene>
    <name evidence="9" type="ORF">DSTB1V02_LOCUS3394</name>
</gene>
<protein>
    <recommendedName>
        <fullName evidence="2">DNA-directed RNA polymerases I and III subunit RPAC2</fullName>
    </recommendedName>
    <alternativeName>
        <fullName evidence="7">DNA-directed RNA polymerase I subunit D</fullName>
    </alternativeName>
</protein>
<dbReference type="EMBL" id="LR899955">
    <property type="protein sequence ID" value="CAD7243476.1"/>
    <property type="molecule type" value="Genomic_DNA"/>
</dbReference>
<evidence type="ECO:0000313" key="10">
    <source>
        <dbReference type="Proteomes" id="UP000677054"/>
    </source>
</evidence>
<accession>A0A7R8X3R8</accession>
<feature type="domain" description="DNA-directed RNA polymerase RBP11-like dimerisation" evidence="8">
    <location>
        <begin position="27"/>
        <end position="97"/>
    </location>
</feature>
<dbReference type="Pfam" id="PF13656">
    <property type="entry name" value="RNA_pol_L_2"/>
    <property type="match status" value="1"/>
</dbReference>
<dbReference type="CDD" id="cd07029">
    <property type="entry name" value="RNAP_I_III_AC19"/>
    <property type="match status" value="1"/>
</dbReference>
<keyword evidence="3" id="KW-0240">DNA-directed RNA polymerase</keyword>
<dbReference type="InterPro" id="IPR008193">
    <property type="entry name" value="RNA_pol_Rpb11_13-16kDa_CS"/>
</dbReference>
<evidence type="ECO:0000256" key="4">
    <source>
        <dbReference type="ARBA" id="ARBA00023163"/>
    </source>
</evidence>
<proteinExistence type="inferred from homology"/>
<evidence type="ECO:0000256" key="6">
    <source>
        <dbReference type="ARBA" id="ARBA00025751"/>
    </source>
</evidence>
<dbReference type="GO" id="GO:0003899">
    <property type="term" value="F:DNA-directed RNA polymerase activity"/>
    <property type="evidence" value="ECO:0007669"/>
    <property type="project" value="InterPro"/>
</dbReference>
<dbReference type="Gene3D" id="3.30.1360.10">
    <property type="entry name" value="RNA polymerase, RBP11-like subunit"/>
    <property type="match status" value="1"/>
</dbReference>
<dbReference type="InterPro" id="IPR022905">
    <property type="entry name" value="Rpo11-like"/>
</dbReference>
<dbReference type="OrthoDB" id="510325at2759"/>
<comment type="similarity">
    <text evidence="6">Belongs to the archaeal Rpo11/eukaryotic RPB11/RPC19 RNA polymerase subunit family.</text>
</comment>
<evidence type="ECO:0000256" key="7">
    <source>
        <dbReference type="ARBA" id="ARBA00031757"/>
    </source>
</evidence>
<dbReference type="PANTHER" id="PTHR13946">
    <property type="entry name" value="DNA-DIRECTED RNA POLYMERASE I,II,III"/>
    <property type="match status" value="1"/>
</dbReference>
<evidence type="ECO:0000259" key="8">
    <source>
        <dbReference type="Pfam" id="PF13656"/>
    </source>
</evidence>
<evidence type="ECO:0000256" key="3">
    <source>
        <dbReference type="ARBA" id="ARBA00022478"/>
    </source>
</evidence>
<dbReference type="AlphaFoldDB" id="A0A7R8X3R8"/>
<reference evidence="9" key="1">
    <citation type="submission" date="2020-11" db="EMBL/GenBank/DDBJ databases">
        <authorList>
            <person name="Tran Van P."/>
        </authorList>
    </citation>
    <scope>NUCLEOTIDE SEQUENCE</scope>
</reference>
<evidence type="ECO:0000256" key="2">
    <source>
        <dbReference type="ARBA" id="ARBA00022079"/>
    </source>
</evidence>
<dbReference type="GO" id="GO:0005666">
    <property type="term" value="C:RNA polymerase III complex"/>
    <property type="evidence" value="ECO:0007669"/>
    <property type="project" value="TreeGrafter"/>
</dbReference>
<dbReference type="GO" id="GO:0005736">
    <property type="term" value="C:RNA polymerase I complex"/>
    <property type="evidence" value="ECO:0007669"/>
    <property type="project" value="TreeGrafter"/>
</dbReference>
<dbReference type="HAMAP" id="MF_00261">
    <property type="entry name" value="RNApol_arch_Rpo11"/>
    <property type="match status" value="1"/>
</dbReference>
<dbReference type="GO" id="GO:0006362">
    <property type="term" value="P:transcription elongation by RNA polymerase I"/>
    <property type="evidence" value="ECO:0007669"/>
    <property type="project" value="TreeGrafter"/>
</dbReference>
<dbReference type="FunFam" id="3.30.1360.10:FF:000006">
    <property type="entry name" value="DNA-directed RNA polymerases I and III subunit RPAC2"/>
    <property type="match status" value="1"/>
</dbReference>
<dbReference type="GO" id="GO:0003677">
    <property type="term" value="F:DNA binding"/>
    <property type="evidence" value="ECO:0007669"/>
    <property type="project" value="InterPro"/>
</dbReference>
<dbReference type="InterPro" id="IPR033898">
    <property type="entry name" value="RNAP_AC19"/>
</dbReference>